<dbReference type="InterPro" id="IPR048366">
    <property type="entry name" value="TNP-like_GBD"/>
</dbReference>
<dbReference type="Pfam" id="PF21789">
    <property type="entry name" value="TNP-like_RNaseH_C"/>
    <property type="match status" value="1"/>
</dbReference>
<sequence length="234" mass="27187">MLKLARNALCDLEVLKGCDGKYIKWSYIKALHEIQEKEGLKFANKISIKHIYFQRHKMNVKFAAQTLSSSVPNATEFLMFSKHPNFKHVEGTINFIRVINKLFDMLNSKNLFSKSYKKALFLNDYLYWNTTFDQIINYLSKLTDANGTPLLKHRRKTFVLGLIVAAKSLQHLAYELLTLNVHPFKFCLTYKFSQDYIELLFSCICEKNGFNNKPDGTQFKSSLKRILLHNSIVG</sequence>
<gene>
    <name evidence="4" type="primary">LOC136074437</name>
</gene>
<dbReference type="GeneID" id="136074437"/>
<organism evidence="3 4">
    <name type="scientific">Hydra vulgaris</name>
    <name type="common">Hydra</name>
    <name type="synonym">Hydra attenuata</name>
    <dbReference type="NCBI Taxonomy" id="6087"/>
    <lineage>
        <taxon>Eukaryota</taxon>
        <taxon>Metazoa</taxon>
        <taxon>Cnidaria</taxon>
        <taxon>Hydrozoa</taxon>
        <taxon>Hydroidolina</taxon>
        <taxon>Anthoathecata</taxon>
        <taxon>Aplanulata</taxon>
        <taxon>Hydridae</taxon>
        <taxon>Hydra</taxon>
    </lineage>
</organism>
<dbReference type="Pfam" id="PF21788">
    <property type="entry name" value="TNP-like_GBD"/>
    <property type="match status" value="1"/>
</dbReference>
<dbReference type="RefSeq" id="XP_065642826.1">
    <property type="nucleotide sequence ID" value="XM_065786754.1"/>
</dbReference>
<evidence type="ECO:0000313" key="4">
    <source>
        <dbReference type="RefSeq" id="XP_065642826.1"/>
    </source>
</evidence>
<dbReference type="PANTHER" id="PTHR47577">
    <property type="entry name" value="THAP DOMAIN-CONTAINING PROTEIN 6"/>
    <property type="match status" value="1"/>
</dbReference>
<dbReference type="PANTHER" id="PTHR47577:SF2">
    <property type="entry name" value="THAP DOMAIN CONTAINING 9"/>
    <property type="match status" value="1"/>
</dbReference>
<name>A0ABM4B217_HYDVU</name>
<dbReference type="InterPro" id="IPR048367">
    <property type="entry name" value="TNP-like_RNaseH_C"/>
</dbReference>
<evidence type="ECO:0000259" key="2">
    <source>
        <dbReference type="Pfam" id="PF21789"/>
    </source>
</evidence>
<proteinExistence type="predicted"/>
<reference evidence="4" key="2">
    <citation type="submission" date="2025-08" db="UniProtKB">
        <authorList>
            <consortium name="RefSeq"/>
        </authorList>
    </citation>
    <scope>IDENTIFICATION</scope>
</reference>
<feature type="domain" description="Transposable element P transposase-like RNase H C-terminal" evidence="2">
    <location>
        <begin position="190"/>
        <end position="222"/>
    </location>
</feature>
<feature type="domain" description="Transposable element P transposase-like GTP-binding insertion" evidence="1">
    <location>
        <begin position="1"/>
        <end position="118"/>
    </location>
</feature>
<evidence type="ECO:0000259" key="1">
    <source>
        <dbReference type="Pfam" id="PF21788"/>
    </source>
</evidence>
<keyword evidence="3" id="KW-1185">Reference proteome</keyword>
<dbReference type="Proteomes" id="UP001652625">
    <property type="component" value="Chromosome 01"/>
</dbReference>
<accession>A0ABM4B217</accession>
<evidence type="ECO:0000313" key="3">
    <source>
        <dbReference type="Proteomes" id="UP001652625"/>
    </source>
</evidence>
<reference evidence="3" key="1">
    <citation type="submission" date="2025-05" db="UniProtKB">
        <authorList>
            <consortium name="RefSeq"/>
        </authorList>
    </citation>
    <scope>NUCLEOTIDE SEQUENCE [LARGE SCALE GENOMIC DNA]</scope>
</reference>
<protein>
    <submittedName>
        <fullName evidence="4">DNA transposase THAP9-like isoform X2</fullName>
    </submittedName>
</protein>